<evidence type="ECO:0000256" key="3">
    <source>
        <dbReference type="ARBA" id="ARBA00022475"/>
    </source>
</evidence>
<feature type="transmembrane region" description="Helical" evidence="7">
    <location>
        <begin position="308"/>
        <end position="330"/>
    </location>
</feature>
<feature type="transmembrane region" description="Helical" evidence="7">
    <location>
        <begin position="203"/>
        <end position="223"/>
    </location>
</feature>
<dbReference type="PANTHER" id="PTHR42718:SF46">
    <property type="entry name" value="BLR6921 PROTEIN"/>
    <property type="match status" value="1"/>
</dbReference>
<feature type="transmembrane region" description="Helical" evidence="7">
    <location>
        <begin position="16"/>
        <end position="41"/>
    </location>
</feature>
<feature type="transmembrane region" description="Helical" evidence="7">
    <location>
        <begin position="84"/>
        <end position="103"/>
    </location>
</feature>
<feature type="transmembrane region" description="Helical" evidence="7">
    <location>
        <begin position="141"/>
        <end position="166"/>
    </location>
</feature>
<evidence type="ECO:0000259" key="8">
    <source>
        <dbReference type="PROSITE" id="PS50850"/>
    </source>
</evidence>
<feature type="transmembrane region" description="Helical" evidence="7">
    <location>
        <begin position="53"/>
        <end position="72"/>
    </location>
</feature>
<feature type="transmembrane region" description="Helical" evidence="7">
    <location>
        <begin position="276"/>
        <end position="302"/>
    </location>
</feature>
<dbReference type="InterPro" id="IPR011701">
    <property type="entry name" value="MFS"/>
</dbReference>
<feature type="transmembrane region" description="Helical" evidence="7">
    <location>
        <begin position="109"/>
        <end position="134"/>
    </location>
</feature>
<proteinExistence type="predicted"/>
<evidence type="ECO:0000256" key="4">
    <source>
        <dbReference type="ARBA" id="ARBA00022692"/>
    </source>
</evidence>
<accession>A0ABV6NW00</accession>
<dbReference type="Gene3D" id="1.20.1720.10">
    <property type="entry name" value="Multidrug resistance protein D"/>
    <property type="match status" value="1"/>
</dbReference>
<gene>
    <name evidence="9" type="ORF">ACFFHU_09870</name>
</gene>
<evidence type="ECO:0000313" key="9">
    <source>
        <dbReference type="EMBL" id="MFC0564442.1"/>
    </source>
</evidence>
<evidence type="ECO:0000256" key="1">
    <source>
        <dbReference type="ARBA" id="ARBA00004651"/>
    </source>
</evidence>
<keyword evidence="6 7" id="KW-0472">Membrane</keyword>
<keyword evidence="5 7" id="KW-1133">Transmembrane helix</keyword>
<keyword evidence="3" id="KW-1003">Cell membrane</keyword>
<dbReference type="Pfam" id="PF07690">
    <property type="entry name" value="MFS_1"/>
    <property type="match status" value="1"/>
</dbReference>
<dbReference type="InterPro" id="IPR020846">
    <property type="entry name" value="MFS_dom"/>
</dbReference>
<keyword evidence="2" id="KW-0813">Transport</keyword>
<evidence type="ECO:0000256" key="7">
    <source>
        <dbReference type="SAM" id="Phobius"/>
    </source>
</evidence>
<dbReference type="Proteomes" id="UP001589894">
    <property type="component" value="Unassembled WGS sequence"/>
</dbReference>
<comment type="subcellular location">
    <subcellularLocation>
        <location evidence="1">Cell membrane</location>
        <topology evidence="1">Multi-pass membrane protein</topology>
    </subcellularLocation>
</comment>
<dbReference type="PROSITE" id="PS50850">
    <property type="entry name" value="MFS"/>
    <property type="match status" value="1"/>
</dbReference>
<keyword evidence="4 7" id="KW-0812">Transmembrane</keyword>
<dbReference type="InterPro" id="IPR036259">
    <property type="entry name" value="MFS_trans_sf"/>
</dbReference>
<dbReference type="Gene3D" id="1.20.1250.20">
    <property type="entry name" value="MFS general substrate transporter like domains"/>
    <property type="match status" value="1"/>
</dbReference>
<feature type="transmembrane region" description="Helical" evidence="7">
    <location>
        <begin position="342"/>
        <end position="363"/>
    </location>
</feature>
<feature type="transmembrane region" description="Helical" evidence="7">
    <location>
        <begin position="172"/>
        <end position="191"/>
    </location>
</feature>
<feature type="transmembrane region" description="Helical" evidence="7">
    <location>
        <begin position="369"/>
        <end position="389"/>
    </location>
</feature>
<sequence length="548" mass="57988">MTAPAERADRKQHSPWLVLSVLCLGFFMILLDTTIVNIAIPDMSTHLSASLDQILWVINAYVLVYAVLLITAGRLGDLYGPKRLFILGLVIFTLASAACGFARNPEQLIVARVIQGAGGALLTPQSLSVITMIFPAEKRGAAFGLWGAVAGVATVAGPTLGGYLVTDWGWEYIFFVNLPIGIVAVVLAAIVMPDIKLNRRHRLDWLGTALASVGLFLVTFGLIEGEPHDWGRVLGPITIVEVIAAGVVVLVAFMFQQYANRNREPLVPFAIFSDRNYSLMNFVSGAIAFGMLGLFLPLVIYLQSVLGLTALQAGLTTAPMSLISMFVAPLAGRFSDRTGGKWILFLGLSLWSVGMGMVVWLAHFDSGRWHILPGIIVAGFGLGMTFAPLQTIAMRNVAPQMAGAASGFINTSRQLGGVIGSAAVGALLQVQLADQLRSTARTNAGSLPPQFRDAFVNGFSHASGGSLQVGAGQSGVPLPPGLPEQARQVIGQVATRTFHQAFTGAMRHSLVLPLAVLAAAALCCLFISTRASRGTAAPAEPEPVDAHA</sequence>
<comment type="caution">
    <text evidence="9">The sequence shown here is derived from an EMBL/GenBank/DDBJ whole genome shotgun (WGS) entry which is preliminary data.</text>
</comment>
<dbReference type="PANTHER" id="PTHR42718">
    <property type="entry name" value="MAJOR FACILITATOR SUPERFAMILY MULTIDRUG TRANSPORTER MFSC"/>
    <property type="match status" value="1"/>
</dbReference>
<protein>
    <submittedName>
        <fullName evidence="9">DHA2 family efflux MFS transporter permease subunit</fullName>
    </submittedName>
</protein>
<feature type="transmembrane region" description="Helical" evidence="7">
    <location>
        <begin position="510"/>
        <end position="528"/>
    </location>
</feature>
<keyword evidence="10" id="KW-1185">Reference proteome</keyword>
<dbReference type="CDD" id="cd17321">
    <property type="entry name" value="MFS_MMR_MDR_like"/>
    <property type="match status" value="1"/>
</dbReference>
<dbReference type="NCBIfam" id="TIGR00711">
    <property type="entry name" value="efflux_EmrB"/>
    <property type="match status" value="1"/>
</dbReference>
<organism evidence="9 10">
    <name type="scientific">Plantactinospora siamensis</name>
    <dbReference type="NCBI Taxonomy" id="555372"/>
    <lineage>
        <taxon>Bacteria</taxon>
        <taxon>Bacillati</taxon>
        <taxon>Actinomycetota</taxon>
        <taxon>Actinomycetes</taxon>
        <taxon>Micromonosporales</taxon>
        <taxon>Micromonosporaceae</taxon>
        <taxon>Plantactinospora</taxon>
    </lineage>
</organism>
<name>A0ABV6NW00_9ACTN</name>
<feature type="domain" description="Major facilitator superfamily (MFS) profile" evidence="8">
    <location>
        <begin position="18"/>
        <end position="532"/>
    </location>
</feature>
<evidence type="ECO:0000256" key="5">
    <source>
        <dbReference type="ARBA" id="ARBA00022989"/>
    </source>
</evidence>
<evidence type="ECO:0000313" key="10">
    <source>
        <dbReference type="Proteomes" id="UP001589894"/>
    </source>
</evidence>
<evidence type="ECO:0000256" key="2">
    <source>
        <dbReference type="ARBA" id="ARBA00022448"/>
    </source>
</evidence>
<dbReference type="SUPFAM" id="SSF103473">
    <property type="entry name" value="MFS general substrate transporter"/>
    <property type="match status" value="1"/>
</dbReference>
<dbReference type="InterPro" id="IPR004638">
    <property type="entry name" value="EmrB-like"/>
</dbReference>
<reference evidence="9 10" key="1">
    <citation type="submission" date="2024-09" db="EMBL/GenBank/DDBJ databases">
        <authorList>
            <person name="Sun Q."/>
            <person name="Mori K."/>
        </authorList>
    </citation>
    <scope>NUCLEOTIDE SEQUENCE [LARGE SCALE GENOMIC DNA]</scope>
    <source>
        <strain evidence="9 10">TBRC 2205</strain>
    </source>
</reference>
<feature type="transmembrane region" description="Helical" evidence="7">
    <location>
        <begin position="235"/>
        <end position="255"/>
    </location>
</feature>
<evidence type="ECO:0000256" key="6">
    <source>
        <dbReference type="ARBA" id="ARBA00023136"/>
    </source>
</evidence>
<dbReference type="EMBL" id="JBHLUE010000006">
    <property type="protein sequence ID" value="MFC0564442.1"/>
    <property type="molecule type" value="Genomic_DNA"/>
</dbReference>
<dbReference type="PRINTS" id="PR01036">
    <property type="entry name" value="TCRTETB"/>
</dbReference>
<dbReference type="RefSeq" id="WP_377337442.1">
    <property type="nucleotide sequence ID" value="NZ_JBHLUE010000006.1"/>
</dbReference>